<evidence type="ECO:0000313" key="6">
    <source>
        <dbReference type="Proteomes" id="UP000573599"/>
    </source>
</evidence>
<comment type="subcellular location">
    <subcellularLocation>
        <location evidence="1">Golgi apparatus membrane</location>
        <topology evidence="1">Peripheral membrane protein</topology>
        <orientation evidence="1">Cytoplasmic side</orientation>
    </subcellularLocation>
</comment>
<evidence type="ECO:0000256" key="2">
    <source>
        <dbReference type="ARBA" id="ARBA00023034"/>
    </source>
</evidence>
<keyword evidence="3" id="KW-0446">Lipid-binding</keyword>
<dbReference type="InterPro" id="IPR008628">
    <property type="entry name" value="GPP34-like"/>
</dbReference>
<protein>
    <recommendedName>
        <fullName evidence="7">GPP34 family phosphoprotein</fullName>
    </recommendedName>
</protein>
<dbReference type="Gene3D" id="1.10.3630.10">
    <property type="entry name" value="yeast vps74-n-term truncation variant domain like"/>
    <property type="match status" value="1"/>
</dbReference>
<dbReference type="GO" id="GO:0005737">
    <property type="term" value="C:cytoplasm"/>
    <property type="evidence" value="ECO:0007669"/>
    <property type="project" value="UniProtKB-ARBA"/>
</dbReference>
<comment type="caution">
    <text evidence="5">The sequence shown here is derived from an EMBL/GenBank/DDBJ whole genome shotgun (WGS) entry which is preliminary data.</text>
</comment>
<keyword evidence="2" id="KW-0333">Golgi apparatus</keyword>
<evidence type="ECO:0008006" key="7">
    <source>
        <dbReference type="Google" id="ProtNLM"/>
    </source>
</evidence>
<dbReference type="RefSeq" id="WP_179423135.1">
    <property type="nucleotide sequence ID" value="NZ_JACCAB010000001.1"/>
</dbReference>
<evidence type="ECO:0000256" key="4">
    <source>
        <dbReference type="ARBA" id="ARBA00023136"/>
    </source>
</evidence>
<keyword evidence="6" id="KW-1185">Reference proteome</keyword>
<sequence length="236" mass="24956">MTTRPLTAEFLLLALDDESGRPLVDSTKLKAAVAGAAIVDLTFDGVLRLTEPGDPEYKPGRLVRATKTVAVADPRLAEVAELAHNRKPKDAVGRIGGMSAWKDRAGGLKDAVLGDLAAEGVLTHRQGKVLGVFPTHAWLLARPEVEREIRDRVYAAVVTGTKPDARTSALVALLHAVDLLPKLFPDQPRRELRARGKAVADAEWGAEAVRKAVQDVQAAVTAAIVASTVAATTGTG</sequence>
<reference evidence="5 6" key="1">
    <citation type="submission" date="2020-07" db="EMBL/GenBank/DDBJ databases">
        <title>Sequencing the genomes of 1000 actinobacteria strains.</title>
        <authorList>
            <person name="Klenk H.-P."/>
        </authorList>
    </citation>
    <scope>NUCLEOTIDE SEQUENCE [LARGE SCALE GENOMIC DNA]</scope>
    <source>
        <strain evidence="5 6">DSM 23987</strain>
    </source>
</reference>
<name>A0A852WHA9_9MICO</name>
<organism evidence="5 6">
    <name type="scientific">Pedococcus badiiscoriae</name>
    <dbReference type="NCBI Taxonomy" id="642776"/>
    <lineage>
        <taxon>Bacteria</taxon>
        <taxon>Bacillati</taxon>
        <taxon>Actinomycetota</taxon>
        <taxon>Actinomycetes</taxon>
        <taxon>Micrococcales</taxon>
        <taxon>Intrasporangiaceae</taxon>
        <taxon>Pedococcus</taxon>
    </lineage>
</organism>
<evidence type="ECO:0000256" key="1">
    <source>
        <dbReference type="ARBA" id="ARBA00004255"/>
    </source>
</evidence>
<dbReference type="Pfam" id="PF05719">
    <property type="entry name" value="GPP34"/>
    <property type="match status" value="1"/>
</dbReference>
<dbReference type="Proteomes" id="UP000573599">
    <property type="component" value="Unassembled WGS sequence"/>
</dbReference>
<accession>A0A852WHA9</accession>
<evidence type="ECO:0000313" key="5">
    <source>
        <dbReference type="EMBL" id="NYG08597.1"/>
    </source>
</evidence>
<proteinExistence type="predicted"/>
<dbReference type="GO" id="GO:0012505">
    <property type="term" value="C:endomembrane system"/>
    <property type="evidence" value="ECO:0007669"/>
    <property type="project" value="UniProtKB-ARBA"/>
</dbReference>
<dbReference type="EMBL" id="JACCAB010000001">
    <property type="protein sequence ID" value="NYG08597.1"/>
    <property type="molecule type" value="Genomic_DNA"/>
</dbReference>
<gene>
    <name evidence="5" type="ORF">BJ986_003084</name>
</gene>
<dbReference type="GO" id="GO:0070273">
    <property type="term" value="F:phosphatidylinositol-4-phosphate binding"/>
    <property type="evidence" value="ECO:0007669"/>
    <property type="project" value="InterPro"/>
</dbReference>
<keyword evidence="4" id="KW-0472">Membrane</keyword>
<dbReference type="AlphaFoldDB" id="A0A852WHA9"/>
<evidence type="ECO:0000256" key="3">
    <source>
        <dbReference type="ARBA" id="ARBA00023121"/>
    </source>
</evidence>
<dbReference type="InterPro" id="IPR038261">
    <property type="entry name" value="GPP34-like_sf"/>
</dbReference>